<evidence type="ECO:0000256" key="1">
    <source>
        <dbReference type="SAM" id="MobiDB-lite"/>
    </source>
</evidence>
<accession>A0AAD7GBD3</accession>
<proteinExistence type="predicted"/>
<sequence length="285" mass="32677">MIIFPLEDWRLSVEILGFHVHFPNLELEKIELGVEPWRAYGAPIGSDITALDTQWTRIAVPAGSEDDLYFLSYTFVPDTQYMTESWISQAPRLLESGIATGVKLDDLRLIDEVYLWIRLHYPAQNTDPVSNMPYMFVFESAARIEEDGTVWLDILPPDQRYYWSFDPLGGDRLREDLPALVHSYHPGHAAPPTPVRVRNNRPRSYTPPPAPSTSSAPSTCSYTPPHPDENDVLPRFAHHTAPTPHHPVCRKPSPRPFREPQRFRKPQRASRLAQRRTPRITPTSR</sequence>
<evidence type="ECO:0000313" key="2">
    <source>
        <dbReference type="EMBL" id="KAJ7686410.1"/>
    </source>
</evidence>
<feature type="compositionally biased region" description="Low complexity" evidence="1">
    <location>
        <begin position="212"/>
        <end position="223"/>
    </location>
</feature>
<name>A0AAD7GBD3_MYCRO</name>
<organism evidence="2 3">
    <name type="scientific">Mycena rosella</name>
    <name type="common">Pink bonnet</name>
    <name type="synonym">Agaricus rosellus</name>
    <dbReference type="NCBI Taxonomy" id="1033263"/>
    <lineage>
        <taxon>Eukaryota</taxon>
        <taxon>Fungi</taxon>
        <taxon>Dikarya</taxon>
        <taxon>Basidiomycota</taxon>
        <taxon>Agaricomycotina</taxon>
        <taxon>Agaricomycetes</taxon>
        <taxon>Agaricomycetidae</taxon>
        <taxon>Agaricales</taxon>
        <taxon>Marasmiineae</taxon>
        <taxon>Mycenaceae</taxon>
        <taxon>Mycena</taxon>
    </lineage>
</organism>
<feature type="compositionally biased region" description="Basic residues" evidence="1">
    <location>
        <begin position="263"/>
        <end position="278"/>
    </location>
</feature>
<keyword evidence="3" id="KW-1185">Reference proteome</keyword>
<dbReference type="EMBL" id="JARKIE010000096">
    <property type="protein sequence ID" value="KAJ7686410.1"/>
    <property type="molecule type" value="Genomic_DNA"/>
</dbReference>
<dbReference type="Proteomes" id="UP001221757">
    <property type="component" value="Unassembled WGS sequence"/>
</dbReference>
<comment type="caution">
    <text evidence="2">The sequence shown here is derived from an EMBL/GenBank/DDBJ whole genome shotgun (WGS) entry which is preliminary data.</text>
</comment>
<evidence type="ECO:0000313" key="3">
    <source>
        <dbReference type="Proteomes" id="UP001221757"/>
    </source>
</evidence>
<reference evidence="2" key="1">
    <citation type="submission" date="2023-03" db="EMBL/GenBank/DDBJ databases">
        <title>Massive genome expansion in bonnet fungi (Mycena s.s.) driven by repeated elements and novel gene families across ecological guilds.</title>
        <authorList>
            <consortium name="Lawrence Berkeley National Laboratory"/>
            <person name="Harder C.B."/>
            <person name="Miyauchi S."/>
            <person name="Viragh M."/>
            <person name="Kuo A."/>
            <person name="Thoen E."/>
            <person name="Andreopoulos B."/>
            <person name="Lu D."/>
            <person name="Skrede I."/>
            <person name="Drula E."/>
            <person name="Henrissat B."/>
            <person name="Morin E."/>
            <person name="Kohler A."/>
            <person name="Barry K."/>
            <person name="LaButti K."/>
            <person name="Morin E."/>
            <person name="Salamov A."/>
            <person name="Lipzen A."/>
            <person name="Mereny Z."/>
            <person name="Hegedus B."/>
            <person name="Baldrian P."/>
            <person name="Stursova M."/>
            <person name="Weitz H."/>
            <person name="Taylor A."/>
            <person name="Grigoriev I.V."/>
            <person name="Nagy L.G."/>
            <person name="Martin F."/>
            <person name="Kauserud H."/>
        </authorList>
    </citation>
    <scope>NUCLEOTIDE SEQUENCE</scope>
    <source>
        <strain evidence="2">CBHHK067</strain>
    </source>
</reference>
<dbReference type="AlphaFoldDB" id="A0AAD7GBD3"/>
<protein>
    <submittedName>
        <fullName evidence="2">Uncharacterized protein</fullName>
    </submittedName>
</protein>
<feature type="region of interest" description="Disordered" evidence="1">
    <location>
        <begin position="184"/>
        <end position="285"/>
    </location>
</feature>
<gene>
    <name evidence="2" type="ORF">B0H17DRAFT_1204309</name>
</gene>